<dbReference type="AlphaFoldDB" id="A0A8J3XPH0"/>
<evidence type="ECO:0000313" key="3">
    <source>
        <dbReference type="Proteomes" id="UP000644610"/>
    </source>
</evidence>
<dbReference type="Proteomes" id="UP000644610">
    <property type="component" value="Unassembled WGS sequence"/>
</dbReference>
<feature type="compositionally biased region" description="Basic and acidic residues" evidence="1">
    <location>
        <begin position="85"/>
        <end position="99"/>
    </location>
</feature>
<reference evidence="2" key="1">
    <citation type="submission" date="2021-01" db="EMBL/GenBank/DDBJ databases">
        <title>Whole genome shotgun sequence of Planotetraspora silvatica NBRC 100141.</title>
        <authorList>
            <person name="Komaki H."/>
            <person name="Tamura T."/>
        </authorList>
    </citation>
    <scope>NUCLEOTIDE SEQUENCE</scope>
    <source>
        <strain evidence="2">NBRC 100141</strain>
    </source>
</reference>
<evidence type="ECO:0000313" key="2">
    <source>
        <dbReference type="EMBL" id="GII47406.1"/>
    </source>
</evidence>
<accession>A0A8J3XPH0</accession>
<keyword evidence="3" id="KW-1185">Reference proteome</keyword>
<feature type="region of interest" description="Disordered" evidence="1">
    <location>
        <begin position="76"/>
        <end position="99"/>
    </location>
</feature>
<name>A0A8J3XPH0_9ACTN</name>
<protein>
    <submittedName>
        <fullName evidence="2">Uncharacterized protein</fullName>
    </submittedName>
</protein>
<sequence>MLFVALVSVGIIVMVIFVRDVFAWERCGQDTGTAVADVEMYGAPSPAQCSTAKTEPTDFQPGFVVSTRAAAINTNTHVAGHTPAGHHEPSRATPDVPHR</sequence>
<gene>
    <name evidence="2" type="ORF">Psi02_38300</name>
</gene>
<organism evidence="2 3">
    <name type="scientific">Planotetraspora silvatica</name>
    <dbReference type="NCBI Taxonomy" id="234614"/>
    <lineage>
        <taxon>Bacteria</taxon>
        <taxon>Bacillati</taxon>
        <taxon>Actinomycetota</taxon>
        <taxon>Actinomycetes</taxon>
        <taxon>Streptosporangiales</taxon>
        <taxon>Streptosporangiaceae</taxon>
        <taxon>Planotetraspora</taxon>
    </lineage>
</organism>
<dbReference type="EMBL" id="BOOQ01000024">
    <property type="protein sequence ID" value="GII47406.1"/>
    <property type="molecule type" value="Genomic_DNA"/>
</dbReference>
<evidence type="ECO:0000256" key="1">
    <source>
        <dbReference type="SAM" id="MobiDB-lite"/>
    </source>
</evidence>
<proteinExistence type="predicted"/>
<comment type="caution">
    <text evidence="2">The sequence shown here is derived from an EMBL/GenBank/DDBJ whole genome shotgun (WGS) entry which is preliminary data.</text>
</comment>